<dbReference type="PANTHER" id="PTHR46847:SF1">
    <property type="entry name" value="D-ALLOSE-BINDING PERIPLASMIC PROTEIN-RELATED"/>
    <property type="match status" value="1"/>
</dbReference>
<dbReference type="NCBIfam" id="NF008185">
    <property type="entry name" value="PRK10936.1"/>
    <property type="match status" value="1"/>
</dbReference>
<evidence type="ECO:0000256" key="1">
    <source>
        <dbReference type="ARBA" id="ARBA00004196"/>
    </source>
</evidence>
<evidence type="ECO:0000259" key="5">
    <source>
        <dbReference type="Pfam" id="PF13407"/>
    </source>
</evidence>
<dbReference type="SUPFAM" id="SSF53822">
    <property type="entry name" value="Periplasmic binding protein-like I"/>
    <property type="match status" value="1"/>
</dbReference>
<feature type="domain" description="Periplasmic binding protein" evidence="5">
    <location>
        <begin position="52"/>
        <end position="306"/>
    </location>
</feature>
<evidence type="ECO:0000313" key="6">
    <source>
        <dbReference type="EMBL" id="WIT13576.1"/>
    </source>
</evidence>
<proteinExistence type="inferred from homology"/>
<keyword evidence="7" id="KW-1185">Reference proteome</keyword>
<dbReference type="KEGG" id="pais:PFX98_08150"/>
<evidence type="ECO:0000256" key="4">
    <source>
        <dbReference type="SAM" id="SignalP"/>
    </source>
</evidence>
<reference evidence="6" key="1">
    <citation type="submission" date="2023-01" db="EMBL/GenBank/DDBJ databases">
        <title>Whole genome sequence of Paucibacter sp. S2-9 isolated from pond sediment.</title>
        <authorList>
            <person name="Jung J.Y."/>
        </authorList>
    </citation>
    <scope>NUCLEOTIDE SEQUENCE</scope>
    <source>
        <strain evidence="6">S2-9</strain>
    </source>
</reference>
<organism evidence="6 7">
    <name type="scientific">Paucibacter sediminis</name>
    <dbReference type="NCBI Taxonomy" id="3019553"/>
    <lineage>
        <taxon>Bacteria</taxon>
        <taxon>Pseudomonadati</taxon>
        <taxon>Pseudomonadota</taxon>
        <taxon>Betaproteobacteria</taxon>
        <taxon>Burkholderiales</taxon>
        <taxon>Sphaerotilaceae</taxon>
        <taxon>Roseateles</taxon>
    </lineage>
</organism>
<comment type="similarity">
    <text evidence="2">Belongs to the bacterial solute-binding protein 2 family.</text>
</comment>
<comment type="subcellular location">
    <subcellularLocation>
        <location evidence="1">Cell envelope</location>
    </subcellularLocation>
</comment>
<dbReference type="Gene3D" id="3.40.50.2300">
    <property type="match status" value="2"/>
</dbReference>
<feature type="chain" id="PRO_5041649667" evidence="4">
    <location>
        <begin position="23"/>
        <end position="356"/>
    </location>
</feature>
<dbReference type="Proteomes" id="UP001177769">
    <property type="component" value="Chromosome"/>
</dbReference>
<dbReference type="Pfam" id="PF13407">
    <property type="entry name" value="Peripla_BP_4"/>
    <property type="match status" value="1"/>
</dbReference>
<dbReference type="EMBL" id="CP116346">
    <property type="protein sequence ID" value="WIT13576.1"/>
    <property type="molecule type" value="Genomic_DNA"/>
</dbReference>
<accession>A0AA95NLV3</accession>
<evidence type="ECO:0000313" key="7">
    <source>
        <dbReference type="Proteomes" id="UP001177769"/>
    </source>
</evidence>
<evidence type="ECO:0000256" key="2">
    <source>
        <dbReference type="ARBA" id="ARBA00007639"/>
    </source>
</evidence>
<dbReference type="PANTHER" id="PTHR46847">
    <property type="entry name" value="D-ALLOSE-BINDING PERIPLASMIC PROTEIN-RELATED"/>
    <property type="match status" value="1"/>
</dbReference>
<dbReference type="GO" id="GO:0030246">
    <property type="term" value="F:carbohydrate binding"/>
    <property type="evidence" value="ECO:0007669"/>
    <property type="project" value="UniProtKB-ARBA"/>
</dbReference>
<dbReference type="InterPro" id="IPR025997">
    <property type="entry name" value="SBP_2_dom"/>
</dbReference>
<dbReference type="AlphaFoldDB" id="A0AA95NLV3"/>
<sequence length="356" mass="38000">MRHWAPRLLMVPLTLAIMLAHGAESIPAIADGKRGDYVFLEKARQRWRLCAVLPHALDRFFWAVAYGLDKQAGALGVDVGIAQAGGYGNLAEQRRLVAECVADGADAVLLAAIDPAAFKDELELLAAQRIKVIDLVNGLDGESVAAHSHQDYADTGAAVARYVMALANADGAGQAWRVGWFPGPGNARWSKGFDAAIRKAFAAQRPARHALVEGGWGATSMRVQSSLVRALQEAQPVEVILANAVAAEFSARFYKGRPRAPRYIVSTYASDGVINAMKTGEIAAMMANAPVTEARIAVDLAVRALEERAFPRLVSVPARLVTQANLASFQSEEAVAPVGLRIPLKRLPPRAGAVSP</sequence>
<gene>
    <name evidence="6" type="primary">torT</name>
    <name evidence="6" type="ORF">PFX98_08150</name>
</gene>
<evidence type="ECO:0000256" key="3">
    <source>
        <dbReference type="ARBA" id="ARBA00022729"/>
    </source>
</evidence>
<dbReference type="InterPro" id="IPR028082">
    <property type="entry name" value="Peripla_BP_I"/>
</dbReference>
<feature type="signal peptide" evidence="4">
    <location>
        <begin position="1"/>
        <end position="22"/>
    </location>
</feature>
<keyword evidence="3 4" id="KW-0732">Signal</keyword>
<name>A0AA95NLV3_9BURK</name>
<dbReference type="RefSeq" id="WP_285234694.1">
    <property type="nucleotide sequence ID" value="NZ_CP116346.1"/>
</dbReference>
<dbReference type="GO" id="GO:0030313">
    <property type="term" value="C:cell envelope"/>
    <property type="evidence" value="ECO:0007669"/>
    <property type="project" value="UniProtKB-SubCell"/>
</dbReference>
<protein>
    <submittedName>
        <fullName evidence="6">TMAO reductase system periplasmic protein TorT</fullName>
    </submittedName>
</protein>